<accession>A0A1G4NV41</accession>
<evidence type="ECO:0000313" key="1">
    <source>
        <dbReference type="EMBL" id="SCW22540.1"/>
    </source>
</evidence>
<reference evidence="1" key="2">
    <citation type="submission" date="2016-10" db="EMBL/GenBank/DDBJ databases">
        <authorList>
            <person name="de Groot N.N."/>
        </authorList>
    </citation>
    <scope>NUCLEOTIDE SEQUENCE</scope>
</reference>
<geneLocation type="chloroplast" evidence="1"/>
<dbReference type="GeneID" id="29999387"/>
<keyword evidence="1" id="KW-0150">Chloroplast</keyword>
<protein>
    <submittedName>
        <fullName evidence="1">Uncharacterized protein</fullName>
    </submittedName>
</protein>
<gene>
    <name evidence="1" type="primary">ORF_2</name>
    <name evidence="1" type="ORF">J0237_82</name>
</gene>
<reference evidence="1" key="1">
    <citation type="submission" date="2016-10" db="EMBL/GenBank/DDBJ databases">
        <title>Chloroplast genomes as a tool to resolve red algal phylogenies: a case study in the Nemaliales.</title>
        <authorList>
            <person name="Costa J.F."/>
            <person name="Lin S.M."/>
            <person name="Macaya E.C."/>
            <person name="Fernandez-Garcia C."/>
            <person name="Verbruggen H."/>
        </authorList>
    </citation>
    <scope>NUCLEOTIDE SEQUENCE</scope>
</reference>
<dbReference type="RefSeq" id="YP_009314286.1">
    <property type="nucleotide sequence ID" value="NC_031661.1"/>
</dbReference>
<proteinExistence type="predicted"/>
<name>A0A1G4NV41_9FLOR</name>
<dbReference type="AlphaFoldDB" id="A0A1G4NV41"/>
<dbReference type="EMBL" id="LT622869">
    <property type="protein sequence ID" value="SCW22540.1"/>
    <property type="molecule type" value="Genomic_DNA"/>
</dbReference>
<sequence length="483" mass="56367">MPFISYLNTFTYSLPNQELKILNSSQVNHSSMLHRPGHKSLLKIKGPVKSKNLVMATESLYRFSKLQDSRPQLFQELLDKYWRQTIFLSNATPLARKYSALLAKQEDSLVKNSKKKFMSSFSKALEAGNISVDLVTDRSQPDNFSPDGSIRYIWGKSLNIRLPNYLNGLWSSKRLKDVQMVHYNNLMQNLQNNNFPVFVLANRMNQIVVAEPSNQLVHQNNIFHKVSLWYYDRFLWKKDDSSVYEGWFFVNPKDAEEYANFIKSRYPRSSHQNGLSVKSTTLKSYYSLNRNAPPRTEFRLLPDLEEVGRLIVSSKYRKGLSFDNKQTYGQKYFQGQPVYLIQSVLGTHKETGVKRDINYHYEISADTSGTKYQGIFLNKTVAVNAWKQFCDKNSAFKLPSQPKLLVYNLEDFLKDYENNEQSQDRDFLFVPSEEVYSYIKSAGVNKVVSQNLLFKKLIVYRFAMSLWFQRLLWSLTSKQPPNW</sequence>
<organism evidence="1">
    <name type="scientific">Liagora harveyana</name>
    <dbReference type="NCBI Taxonomy" id="406718"/>
    <lineage>
        <taxon>Eukaryota</taxon>
        <taxon>Rhodophyta</taxon>
        <taxon>Florideophyceae</taxon>
        <taxon>Nemaliophycidae</taxon>
        <taxon>Nemaliales</taxon>
        <taxon>Liagoraceae</taxon>
        <taxon>Liagora</taxon>
    </lineage>
</organism>
<keyword evidence="1" id="KW-0934">Plastid</keyword>